<organism evidence="13 14">
    <name type="scientific">Acropora cervicornis</name>
    <name type="common">Staghorn coral</name>
    <dbReference type="NCBI Taxonomy" id="6130"/>
    <lineage>
        <taxon>Eukaryota</taxon>
        <taxon>Metazoa</taxon>
        <taxon>Cnidaria</taxon>
        <taxon>Anthozoa</taxon>
        <taxon>Hexacorallia</taxon>
        <taxon>Scleractinia</taxon>
        <taxon>Astrocoeniina</taxon>
        <taxon>Acroporidae</taxon>
        <taxon>Acropora</taxon>
    </lineage>
</organism>
<dbReference type="PROSITE" id="PS50848">
    <property type="entry name" value="START"/>
    <property type="match status" value="1"/>
</dbReference>
<evidence type="ECO:0000256" key="10">
    <source>
        <dbReference type="ARBA" id="ARBA00077188"/>
    </source>
</evidence>
<evidence type="ECO:0000256" key="5">
    <source>
        <dbReference type="ARBA" id="ARBA00022990"/>
    </source>
</evidence>
<dbReference type="Gene3D" id="3.30.530.20">
    <property type="match status" value="2"/>
</dbReference>
<keyword evidence="6" id="KW-0445">Lipid transport</keyword>
<dbReference type="FunFam" id="3.30.530.20:FF:000017">
    <property type="entry name" value="Phosphatidylcholine transfer protein, putative"/>
    <property type="match status" value="1"/>
</dbReference>
<dbReference type="SUPFAM" id="SSF55961">
    <property type="entry name" value="Bet v1-like"/>
    <property type="match status" value="2"/>
</dbReference>
<keyword evidence="3" id="KW-0963">Cytoplasm</keyword>
<dbReference type="EMBL" id="JARQWQ010000033">
    <property type="protein sequence ID" value="KAK2561370.1"/>
    <property type="molecule type" value="Genomic_DNA"/>
</dbReference>
<dbReference type="InterPro" id="IPR002913">
    <property type="entry name" value="START_lipid-bd_dom"/>
</dbReference>
<evidence type="ECO:0000256" key="3">
    <source>
        <dbReference type="ARBA" id="ARBA00022490"/>
    </source>
</evidence>
<dbReference type="PANTHER" id="PTHR19308">
    <property type="entry name" value="PHOSPHATIDYLCHOLINE TRANSFER PROTEIN"/>
    <property type="match status" value="1"/>
</dbReference>
<evidence type="ECO:0000256" key="9">
    <source>
        <dbReference type="ARBA" id="ARBA00069061"/>
    </source>
</evidence>
<keyword evidence="7" id="KW-0446">Lipid-binding</keyword>
<dbReference type="AlphaFoldDB" id="A0AAD9QI74"/>
<comment type="subunit">
    <text evidence="8">Interacts with ACOT13/THEM2.</text>
</comment>
<evidence type="ECO:0000256" key="4">
    <source>
        <dbReference type="ARBA" id="ARBA00022553"/>
    </source>
</evidence>
<evidence type="ECO:0000313" key="14">
    <source>
        <dbReference type="Proteomes" id="UP001249851"/>
    </source>
</evidence>
<dbReference type="InterPro" id="IPR051213">
    <property type="entry name" value="START_lipid_transfer"/>
</dbReference>
<comment type="caution">
    <text evidence="13">The sequence shown here is derived from an EMBL/GenBank/DDBJ whole genome shotgun (WGS) entry which is preliminary data.</text>
</comment>
<dbReference type="GO" id="GO:0031210">
    <property type="term" value="F:phosphatidylcholine binding"/>
    <property type="evidence" value="ECO:0007669"/>
    <property type="project" value="TreeGrafter"/>
</dbReference>
<feature type="domain" description="START" evidence="12">
    <location>
        <begin position="46"/>
        <end position="278"/>
    </location>
</feature>
<evidence type="ECO:0000256" key="6">
    <source>
        <dbReference type="ARBA" id="ARBA00023055"/>
    </source>
</evidence>
<evidence type="ECO:0000256" key="8">
    <source>
        <dbReference type="ARBA" id="ARBA00063535"/>
    </source>
</evidence>
<evidence type="ECO:0000256" key="7">
    <source>
        <dbReference type="ARBA" id="ARBA00023121"/>
    </source>
</evidence>
<evidence type="ECO:0000313" key="13">
    <source>
        <dbReference type="EMBL" id="KAK2561370.1"/>
    </source>
</evidence>
<reference evidence="13" key="1">
    <citation type="journal article" date="2023" name="G3 (Bethesda)">
        <title>Whole genome assembly and annotation of the endangered Caribbean coral Acropora cervicornis.</title>
        <authorList>
            <person name="Selwyn J.D."/>
            <person name="Vollmer S.V."/>
        </authorList>
    </citation>
    <scope>NUCLEOTIDE SEQUENCE</scope>
    <source>
        <strain evidence="13">K2</strain>
    </source>
</reference>
<evidence type="ECO:0000259" key="12">
    <source>
        <dbReference type="PROSITE" id="PS50848"/>
    </source>
</evidence>
<keyword evidence="2" id="KW-0813">Transport</keyword>
<evidence type="ECO:0000256" key="11">
    <source>
        <dbReference type="ARBA" id="ARBA00079049"/>
    </source>
</evidence>
<accession>A0AAD9QI74</accession>
<proteinExistence type="predicted"/>
<evidence type="ECO:0000256" key="1">
    <source>
        <dbReference type="ARBA" id="ARBA00004496"/>
    </source>
</evidence>
<dbReference type="SMART" id="SM00234">
    <property type="entry name" value="START"/>
    <property type="match status" value="1"/>
</dbReference>
<keyword evidence="14" id="KW-1185">Reference proteome</keyword>
<dbReference type="GO" id="GO:0008525">
    <property type="term" value="F:phosphatidylcholine transporter activity"/>
    <property type="evidence" value="ECO:0007669"/>
    <property type="project" value="TreeGrafter"/>
</dbReference>
<dbReference type="PANTHER" id="PTHR19308:SF39">
    <property type="entry name" value="PHOSPHATIDYLCHOLINE TRANSFER PROTEIN"/>
    <property type="match status" value="1"/>
</dbReference>
<sequence>MARLTDQTIKSSYQGTGVISKRDSPRRYRKSWENYYCNPGIYCVMWMGFAEEKFLEVAQEINNIKLNGYEFFTESVKESVECKIYRKYDTVSGLYEYKIMGSILDVLPNVCKEVYMDLEYRKKWDEYVNGMGDIKEVYMDLEYRKKWDEYVNELYEFDEDGEESIYWNVKYPWPMSNRDYVYRRALRELEINNLPTVVVLAESKLSAKTPERSGVVRVKEYHQSLIIQGDGMVGTKAFIHYFDNPGGMIPVWLINWVAKTGVPDFLSSMREACFGYEDFSKNRH</sequence>
<comment type="subcellular location">
    <subcellularLocation>
        <location evidence="1">Cytoplasm</location>
    </subcellularLocation>
</comment>
<gene>
    <name evidence="13" type="ORF">P5673_015878</name>
</gene>
<dbReference type="GO" id="GO:0005829">
    <property type="term" value="C:cytosol"/>
    <property type="evidence" value="ECO:0007669"/>
    <property type="project" value="UniProtKB-ARBA"/>
</dbReference>
<evidence type="ECO:0000256" key="2">
    <source>
        <dbReference type="ARBA" id="ARBA00022448"/>
    </source>
</evidence>
<dbReference type="Pfam" id="PF01852">
    <property type="entry name" value="START"/>
    <property type="match status" value="1"/>
</dbReference>
<dbReference type="InterPro" id="IPR023393">
    <property type="entry name" value="START-like_dom_sf"/>
</dbReference>
<keyword evidence="4" id="KW-0597">Phosphoprotein</keyword>
<keyword evidence="5" id="KW-0007">Acetylation</keyword>
<reference evidence="13" key="2">
    <citation type="journal article" date="2023" name="Science">
        <title>Genomic signatures of disease resistance in endangered staghorn corals.</title>
        <authorList>
            <person name="Vollmer S.V."/>
            <person name="Selwyn J.D."/>
            <person name="Despard B.A."/>
            <person name="Roesel C.L."/>
        </authorList>
    </citation>
    <scope>NUCLEOTIDE SEQUENCE</scope>
    <source>
        <strain evidence="13">K2</strain>
    </source>
</reference>
<protein>
    <recommendedName>
        <fullName evidence="9">Phosphatidylcholine transfer protein</fullName>
    </recommendedName>
    <alternativeName>
        <fullName evidence="11">START domain-containing protein 2</fullName>
    </alternativeName>
    <alternativeName>
        <fullName evidence="10">StAR-related lipid transfer protein 2</fullName>
    </alternativeName>
</protein>
<name>A0AAD9QI74_ACRCE</name>
<dbReference type="Proteomes" id="UP001249851">
    <property type="component" value="Unassembled WGS sequence"/>
</dbReference>